<evidence type="ECO:0000256" key="5">
    <source>
        <dbReference type="ARBA" id="ARBA00049629"/>
    </source>
</evidence>
<organism evidence="8 9">
    <name type="scientific">Halanaerobium saccharolyticum</name>
    <dbReference type="NCBI Taxonomy" id="43595"/>
    <lineage>
        <taxon>Bacteria</taxon>
        <taxon>Bacillati</taxon>
        <taxon>Bacillota</taxon>
        <taxon>Clostridia</taxon>
        <taxon>Halanaerobiales</taxon>
        <taxon>Halanaerobiaceae</taxon>
        <taxon>Halanaerobium</taxon>
    </lineage>
</organism>
<evidence type="ECO:0000256" key="1">
    <source>
        <dbReference type="ARBA" id="ARBA00004196"/>
    </source>
</evidence>
<comment type="similarity">
    <text evidence="2">Belongs to the bacterial solute-binding protein 1 family.</text>
</comment>
<name>A0A4R6M3G4_9FIRM</name>
<comment type="subcellular location">
    <subcellularLocation>
        <location evidence="1">Cell envelope</location>
    </subcellularLocation>
</comment>
<dbReference type="PANTHER" id="PTHR43649:SF28">
    <property type="entry name" value="BINDING PROTEIN COMPONENT OF ABC SUGAR TRANSPORTER-RELATED"/>
    <property type="match status" value="1"/>
</dbReference>
<feature type="chain" id="PRO_5020873895" description="Probable sugar-binding periplasmic protein" evidence="7">
    <location>
        <begin position="28"/>
        <end position="420"/>
    </location>
</feature>
<dbReference type="InterPro" id="IPR006059">
    <property type="entry name" value="SBP"/>
</dbReference>
<reference evidence="8 9" key="1">
    <citation type="submission" date="2019-03" db="EMBL/GenBank/DDBJ databases">
        <title>Subsurface microbial communities from deep shales in Ohio and West Virginia, USA.</title>
        <authorList>
            <person name="Wrighton K."/>
        </authorList>
    </citation>
    <scope>NUCLEOTIDE SEQUENCE [LARGE SCALE GENOMIC DNA]</scope>
    <source>
        <strain evidence="8 9">MA284_T2</strain>
    </source>
</reference>
<dbReference type="Pfam" id="PF01547">
    <property type="entry name" value="SBP_bac_1"/>
    <property type="match status" value="1"/>
</dbReference>
<evidence type="ECO:0000313" key="8">
    <source>
        <dbReference type="EMBL" id="TDO95195.1"/>
    </source>
</evidence>
<proteinExistence type="inferred from homology"/>
<evidence type="ECO:0000256" key="7">
    <source>
        <dbReference type="SAM" id="SignalP"/>
    </source>
</evidence>
<evidence type="ECO:0000313" key="9">
    <source>
        <dbReference type="Proteomes" id="UP000295064"/>
    </source>
</evidence>
<sequence>MLLKKSALLSVILMVTLMFVFSFSALAQNENEVEIFSWWTGGGEEEGLNALIDVFNENYPNIEVINATVAGGAGANAKAVLKTRMVGGNPPDSFQVHGGAELINTYVETGMMEPITGLLEEWGVKDKFNQQILELSSYEGEIYSIPLNVHRGNVMFSNKQVLAEHNIEPPTDMESFLTVLEELSQTDVVPLALGDTNKWTATHIFETILVAKLGAEGYNGLWNGETAADDPRIREAFVYFDKLMQYVNEDHSALTWQDATQMVRDGEAAFNIMGDWAEGYLKTLGWTPGKQFGWLTVPGTKGTFMVITDTFGLPKGAPHPENAKKWLKTVASLEGQDTFNPIKGSIPARLDADKSKYDVYLTDSMNDFAKNTLTPSIAHGSAAPEGFITALNDNINGLVTTGDIEGSFEEFQKDMAEYVR</sequence>
<protein>
    <recommendedName>
        <fullName evidence="6">Probable sugar-binding periplasmic protein</fullName>
    </recommendedName>
</protein>
<evidence type="ECO:0000256" key="6">
    <source>
        <dbReference type="ARBA" id="ARBA00049753"/>
    </source>
</evidence>
<evidence type="ECO:0000256" key="3">
    <source>
        <dbReference type="ARBA" id="ARBA00022448"/>
    </source>
</evidence>
<comment type="caution">
    <text evidence="8">The sequence shown here is derived from an EMBL/GenBank/DDBJ whole genome shotgun (WGS) entry which is preliminary data.</text>
</comment>
<dbReference type="InterPro" id="IPR050490">
    <property type="entry name" value="Bact_solute-bd_prot1"/>
</dbReference>
<keyword evidence="3" id="KW-0813">Transport</keyword>
<dbReference type="Proteomes" id="UP000295064">
    <property type="component" value="Unassembled WGS sequence"/>
</dbReference>
<dbReference type="PANTHER" id="PTHR43649">
    <property type="entry name" value="ARABINOSE-BINDING PROTEIN-RELATED"/>
    <property type="match status" value="1"/>
</dbReference>
<keyword evidence="4 7" id="KW-0732">Signal</keyword>
<dbReference type="OrthoDB" id="41208at2"/>
<feature type="signal peptide" evidence="7">
    <location>
        <begin position="1"/>
        <end position="27"/>
    </location>
</feature>
<comment type="function">
    <text evidence="5">Part of a binding-protein-dependent transport system for a sugar.</text>
</comment>
<dbReference type="GO" id="GO:0030313">
    <property type="term" value="C:cell envelope"/>
    <property type="evidence" value="ECO:0007669"/>
    <property type="project" value="UniProtKB-SubCell"/>
</dbReference>
<gene>
    <name evidence="8" type="ORF">DFR79_101196</name>
</gene>
<evidence type="ECO:0000256" key="2">
    <source>
        <dbReference type="ARBA" id="ARBA00008520"/>
    </source>
</evidence>
<dbReference type="EMBL" id="SNWX01000001">
    <property type="protein sequence ID" value="TDO95195.1"/>
    <property type="molecule type" value="Genomic_DNA"/>
</dbReference>
<dbReference type="RefSeq" id="WP_133513629.1">
    <property type="nucleotide sequence ID" value="NZ_SNWX01000001.1"/>
</dbReference>
<dbReference type="SUPFAM" id="SSF53850">
    <property type="entry name" value="Periplasmic binding protein-like II"/>
    <property type="match status" value="1"/>
</dbReference>
<dbReference type="Gene3D" id="3.40.190.10">
    <property type="entry name" value="Periplasmic binding protein-like II"/>
    <property type="match status" value="2"/>
</dbReference>
<dbReference type="AlphaFoldDB" id="A0A4R6M3G4"/>
<accession>A0A4R6M3G4</accession>
<evidence type="ECO:0000256" key="4">
    <source>
        <dbReference type="ARBA" id="ARBA00022729"/>
    </source>
</evidence>